<sequence length="484" mass="52709">MASSISSSALLLRPRPPPLLRRAGRLRRSSKPYFTLSPIFASSSSSSTTAPLMKKEREKEKEKEEEVVIVGGGIAGLATALALRRLGVAAAVLEQGASLRSGGTSLTLSTNGWRVLDVLGVADELRAQFLQIQGFCFSIREAIPEIKPKRLVMRSQDGRELRSFRFEDEAPGQEVRAVERRVLLETLAGKLPPNTISFSSRLRSIAWQGKDGTLLELDDGRQVLAKIVIGCDGVNSPIAKWMGFPEPKYVGHCAFRGLGQYPEGQPYESKVNYIYGRGLRAGFVPVSPTKVYWFICFNSQSPGPRTTDPSALKKEALDLVQTWPQELLDIMRNTPDDTVVKTPLVDRWLWPGLSPPPVAAALNGSSSAVAVVVGDAWHPMTPNLGQGACCALEDAVVLAGKLAPALTGSRGAVVAALGEYAQERWARVFPLTARASLVGSLLQWEDPIVCAFRNEVMIPRLVRLGPFLEHTNFECELLEPIASN</sequence>
<dbReference type="PANTHER" id="PTHR45934">
    <property type="entry name" value="FAD/NAD(P)-BINDING OXIDOREDUCTASE FAMILY PROTEIN"/>
    <property type="match status" value="1"/>
</dbReference>
<dbReference type="Pfam" id="PF01494">
    <property type="entry name" value="FAD_binding_3"/>
    <property type="match status" value="2"/>
</dbReference>
<dbReference type="SUPFAM" id="SSF51905">
    <property type="entry name" value="FAD/NAD(P)-binding domain"/>
    <property type="match status" value="1"/>
</dbReference>
<evidence type="ECO:0000256" key="3">
    <source>
        <dbReference type="ARBA" id="ARBA00024018"/>
    </source>
</evidence>
<evidence type="ECO:0000313" key="6">
    <source>
        <dbReference type="Proteomes" id="UP000515123"/>
    </source>
</evidence>
<reference evidence="7 8" key="2">
    <citation type="submission" date="2025-04" db="UniProtKB">
        <authorList>
            <consortium name="RefSeq"/>
        </authorList>
    </citation>
    <scope>IDENTIFICATION</scope>
    <source>
        <tissue evidence="7 8">Leaf</tissue>
    </source>
</reference>
<organism evidence="7">
    <name type="scientific">Ananas comosus</name>
    <name type="common">Pineapple</name>
    <name type="synonym">Ananas ananas</name>
    <dbReference type="NCBI Taxonomy" id="4615"/>
    <lineage>
        <taxon>Eukaryota</taxon>
        <taxon>Viridiplantae</taxon>
        <taxon>Streptophyta</taxon>
        <taxon>Embryophyta</taxon>
        <taxon>Tracheophyta</taxon>
        <taxon>Spermatophyta</taxon>
        <taxon>Magnoliopsida</taxon>
        <taxon>Liliopsida</taxon>
        <taxon>Poales</taxon>
        <taxon>Bromeliaceae</taxon>
        <taxon>Bromelioideae</taxon>
        <taxon>Ananas</taxon>
    </lineage>
</organism>
<accession>A0A6P5FHZ0</accession>
<evidence type="ECO:0000256" key="2">
    <source>
        <dbReference type="ARBA" id="ARBA00023033"/>
    </source>
</evidence>
<evidence type="ECO:0000256" key="1">
    <source>
        <dbReference type="ARBA" id="ARBA00023002"/>
    </source>
</evidence>
<dbReference type="AlphaFoldDB" id="A0A6P5FHZ0"/>
<gene>
    <name evidence="7 8" type="primary">LOC109715112</name>
</gene>
<keyword evidence="1" id="KW-0560">Oxidoreductase</keyword>
<reference evidence="6" key="1">
    <citation type="journal article" date="2015" name="Nat. Genet.">
        <title>The pineapple genome and the evolution of CAM photosynthesis.</title>
        <authorList>
            <person name="Ming R."/>
            <person name="VanBuren R."/>
            <person name="Wai C.M."/>
            <person name="Tang H."/>
            <person name="Schatz M.C."/>
            <person name="Bowers J.E."/>
            <person name="Lyons E."/>
            <person name="Wang M.L."/>
            <person name="Chen J."/>
            <person name="Biggers E."/>
            <person name="Zhang J."/>
            <person name="Huang L."/>
            <person name="Zhang L."/>
            <person name="Miao W."/>
            <person name="Zhang J."/>
            <person name="Ye Z."/>
            <person name="Miao C."/>
            <person name="Lin Z."/>
            <person name="Wang H."/>
            <person name="Zhou H."/>
            <person name="Yim W.C."/>
            <person name="Priest H.D."/>
            <person name="Zheng C."/>
            <person name="Woodhouse M."/>
            <person name="Edger P.P."/>
            <person name="Guyot R."/>
            <person name="Guo H.B."/>
            <person name="Guo H."/>
            <person name="Zheng G."/>
            <person name="Singh R."/>
            <person name="Sharma A."/>
            <person name="Min X."/>
            <person name="Zheng Y."/>
            <person name="Lee H."/>
            <person name="Gurtowski J."/>
            <person name="Sedlazeck F.J."/>
            <person name="Harkess A."/>
            <person name="McKain M.R."/>
            <person name="Liao Z."/>
            <person name="Fang J."/>
            <person name="Liu J."/>
            <person name="Zhang X."/>
            <person name="Zhang Q."/>
            <person name="Hu W."/>
            <person name="Qin Y."/>
            <person name="Wang K."/>
            <person name="Chen L.Y."/>
            <person name="Shirley N."/>
            <person name="Lin Y.R."/>
            <person name="Liu L.Y."/>
            <person name="Hernandez A.G."/>
            <person name="Wright C.L."/>
            <person name="Bulone V."/>
            <person name="Tuskan G.A."/>
            <person name="Heath K."/>
            <person name="Zee F."/>
            <person name="Moore P.H."/>
            <person name="Sunkar R."/>
            <person name="Leebens-Mack J.H."/>
            <person name="Mockler T."/>
            <person name="Bennetzen J.L."/>
            <person name="Freeling M."/>
            <person name="Sankoff D."/>
            <person name="Paterson A.H."/>
            <person name="Zhu X."/>
            <person name="Yang X."/>
            <person name="Smith J.A."/>
            <person name="Cushman J.C."/>
            <person name="Paull R.E."/>
            <person name="Yu Q."/>
        </authorList>
    </citation>
    <scope>NUCLEOTIDE SEQUENCE [LARGE SCALE GENOMIC DNA]</scope>
    <source>
        <strain evidence="6">cv. F153</strain>
    </source>
</reference>
<dbReference type="InterPro" id="IPR002938">
    <property type="entry name" value="FAD-bd"/>
</dbReference>
<name>A0A6P5FHZ0_ANACO</name>
<feature type="region of interest" description="Disordered" evidence="4">
    <location>
        <begin position="1"/>
        <end position="26"/>
    </location>
</feature>
<dbReference type="InterPro" id="IPR044560">
    <property type="entry name" value="MOase"/>
</dbReference>
<dbReference type="RefSeq" id="XP_020095524.1">
    <property type="nucleotide sequence ID" value="XM_020239935.1"/>
</dbReference>
<evidence type="ECO:0000256" key="4">
    <source>
        <dbReference type="SAM" id="MobiDB-lite"/>
    </source>
</evidence>
<evidence type="ECO:0000259" key="5">
    <source>
        <dbReference type="Pfam" id="PF01494"/>
    </source>
</evidence>
<dbReference type="PRINTS" id="PR00420">
    <property type="entry name" value="RNGMNOXGNASE"/>
</dbReference>
<keyword evidence="2" id="KW-0503">Monooxygenase</keyword>
<dbReference type="GeneID" id="109715112"/>
<keyword evidence="6" id="KW-1185">Reference proteome</keyword>
<feature type="domain" description="FAD-binding" evidence="5">
    <location>
        <begin position="372"/>
        <end position="428"/>
    </location>
</feature>
<dbReference type="Proteomes" id="UP000515123">
    <property type="component" value="Linkage group 9"/>
</dbReference>
<comment type="similarity">
    <text evidence="3">Belongs to the 3-hydroxybenzoate 6-hydroxylase family.</text>
</comment>
<proteinExistence type="inferred from homology"/>
<dbReference type="Gene3D" id="3.50.50.60">
    <property type="entry name" value="FAD/NAD(P)-binding domain"/>
    <property type="match status" value="1"/>
</dbReference>
<feature type="domain" description="FAD-binding" evidence="5">
    <location>
        <begin position="66"/>
        <end position="256"/>
    </location>
</feature>
<dbReference type="InterPro" id="IPR036188">
    <property type="entry name" value="FAD/NAD-bd_sf"/>
</dbReference>
<evidence type="ECO:0000313" key="7">
    <source>
        <dbReference type="RefSeq" id="XP_020095524.1"/>
    </source>
</evidence>
<evidence type="ECO:0000313" key="8">
    <source>
        <dbReference type="RefSeq" id="XP_020095525.1"/>
    </source>
</evidence>
<dbReference type="RefSeq" id="XP_020095525.1">
    <property type="nucleotide sequence ID" value="XM_020239936.1"/>
</dbReference>
<dbReference type="PANTHER" id="PTHR45934:SF9">
    <property type="entry name" value="FAD_NAD(P)-BINDING OXIDOREDUCTASE FAMILY PROTEIN"/>
    <property type="match status" value="1"/>
</dbReference>
<dbReference type="GO" id="GO:0071949">
    <property type="term" value="F:FAD binding"/>
    <property type="evidence" value="ECO:0007669"/>
    <property type="project" value="InterPro"/>
</dbReference>
<dbReference type="OrthoDB" id="655030at2759"/>
<protein>
    <submittedName>
        <fullName evidence="7 8">Uncharacterized protein LOC109715112 isoform X1</fullName>
    </submittedName>
</protein>
<feature type="compositionally biased region" description="Low complexity" evidence="4">
    <location>
        <begin position="1"/>
        <end position="13"/>
    </location>
</feature>
<dbReference type="GO" id="GO:0004497">
    <property type="term" value="F:monooxygenase activity"/>
    <property type="evidence" value="ECO:0007669"/>
    <property type="project" value="UniProtKB-KW"/>
</dbReference>